<dbReference type="InterPro" id="IPR024729">
    <property type="entry name" value="USP7_ICP0-binding_dom"/>
</dbReference>
<dbReference type="SMART" id="SM00184">
    <property type="entry name" value="RING"/>
    <property type="match status" value="1"/>
</dbReference>
<keyword evidence="5" id="KW-0863">Zinc-finger</keyword>
<dbReference type="GO" id="GO:0005737">
    <property type="term" value="C:cytoplasm"/>
    <property type="evidence" value="ECO:0007669"/>
    <property type="project" value="UniProtKB-SubCell"/>
</dbReference>
<keyword evidence="5" id="KW-0862">Zinc</keyword>
<dbReference type="InterPro" id="IPR038765">
    <property type="entry name" value="Papain-like_cys_pep_sf"/>
</dbReference>
<feature type="region of interest" description="Disordered" evidence="6">
    <location>
        <begin position="1"/>
        <end position="132"/>
    </location>
</feature>
<evidence type="ECO:0008006" key="11">
    <source>
        <dbReference type="Google" id="ProtNLM"/>
    </source>
</evidence>
<sequence>MSTTTFETPPFAFHQPRSPSPPPFSPRSPHSTQPTHTTPPAMDEPEDTDMTTSIVLPAQNHDRQDAALDNEDGSQANSDNTNHSDGSESSHEVNTADPMDTTPDGTPLPDMTESGPPPPVPPPGEQPISQPTTQPAVLEPAIIPGDLPPTIAGPTILHADTVAAAAAAQIEADEAIILIQQISQGAFQEGTQLGEQIEEDSPDEDDGRDSWQEIQEDTSVPDEQEMKEIEATNEHSALDHEYWEKKAFTDLQDPEYRPGPCGRIHWTVDRFNGTKENPNKDPVMFSPKVKIGEFEWQIKLYPKGNDSEYVSVYIECETIADKSKDEKKKSKRGHARSTSNEASDEAEDSNGSDPKNPEPDTNIEYQHTPVPLLNSKQVPRRRGVAAQISVVMYNPAEPRVYYVRTATHRYCSASPDWGWTRYHGPYYEIQHRHRLQRQSILRNDKLAFTGYLRIIEDTTDCLWEHPTRENPWDNLAMTGLRGYSLGGYGSTGNLVSAVSTWMLLKPFRELLYDCSFPSLMNDVAMPSKPLIFAFQKVLYFMRTRQKSATNTIPLEDIGDAFEWYGIDRNLDKMDVIEIWEVFRTKLEDELWDTPFSGRLTELFGPRKNRMTNMPTYKAPVRGSETMQGAVERATNLVEPYQLPLILTIELERQVFDEAGRAWKKVPDQVKLDEKIHIGGHQYTLFGFVVHKEALQSGLYNSILRPNGPESKWFKYKDSRDENHVVCIPKREAVDNHEGTKGGKDSSTAHVAYVVIYVQDRIAEHQFNHDEPNWEVPRELVDEIAKEQPPDKEEMQVPGLEPTHSSMKVENTEEPLTKPEPMEFTLFSSKAFMEHQGPGILNYFDPKWDTSEHVLKITLNSTDTPIEARDKIAALLPGIKVTRQVKFWCLSYADGSSFKPHFHAASNIGISAGILELDLEWNMAKNFERTRERRLWFHVVDEADLTPLPKDLVVEIVPNGQAVPPPPPVALNNGDEQIPTDQDVPPEDTAMSGAEDEITQFTPPPPAPSGGDDDHPPPIPPPLDMEMDDPVAFPIDPQVIPSPPPMDRGLTVPPSPPPPPAPVPTRVEEVYFFLKLFDAEAQTLKPHGSYVAKRNARIDHTVKEILGMPEKQALLIWEEEHVSCARQLRRRKTFNEEDLQNSDIIIAQVPVSDEAKAALTARAGFSDPNTYLHALAEARNFPDLVNGHYTLDYFSSEYFSGSMVARQPHGEGKKIYYNGDIYIGSFQLGQRRGHGVMTFQNGDTYKGNWENGMQHGNGTYVEKETGNTYIGGWKADKRFGEGITHWKVAQETERMCRICWEGNAEAAFYDCGHVVACINCARRVENCPVCRKRVVSAIKLFYAT</sequence>
<dbReference type="Gene3D" id="3.30.40.10">
    <property type="entry name" value="Zinc/RING finger domain, C3HC4 (zinc finger)"/>
    <property type="match status" value="1"/>
</dbReference>
<dbReference type="InterPro" id="IPR001394">
    <property type="entry name" value="Peptidase_C19_UCH"/>
</dbReference>
<dbReference type="InterPro" id="IPR008974">
    <property type="entry name" value="TRAF-like"/>
</dbReference>
<dbReference type="Gene3D" id="2.20.110.10">
    <property type="entry name" value="Histone H3 K4-specific methyltransferase SET7/9 N-terminal domain"/>
    <property type="match status" value="1"/>
</dbReference>
<dbReference type="InterPro" id="IPR003409">
    <property type="entry name" value="MORN"/>
</dbReference>
<keyword evidence="3" id="KW-0677">Repeat</keyword>
<evidence type="ECO:0000256" key="4">
    <source>
        <dbReference type="ARBA" id="ARBA00022786"/>
    </source>
</evidence>
<keyword evidence="2" id="KW-0963">Cytoplasm</keyword>
<feature type="region of interest" description="Disordered" evidence="6">
    <location>
        <begin position="323"/>
        <end position="378"/>
    </location>
</feature>
<feature type="compositionally biased region" description="Pro residues" evidence="6">
    <location>
        <begin position="115"/>
        <end position="125"/>
    </location>
</feature>
<dbReference type="GO" id="GO:0004843">
    <property type="term" value="F:cysteine-type deubiquitinase activity"/>
    <property type="evidence" value="ECO:0007669"/>
    <property type="project" value="InterPro"/>
</dbReference>
<dbReference type="EMBL" id="MU007083">
    <property type="protein sequence ID" value="KAF2423319.1"/>
    <property type="molecule type" value="Genomic_DNA"/>
</dbReference>
<evidence type="ECO:0000256" key="6">
    <source>
        <dbReference type="SAM" id="MobiDB-lite"/>
    </source>
</evidence>
<dbReference type="Pfam" id="PF12436">
    <property type="entry name" value="USP7_ICP0_bdg"/>
    <property type="match status" value="1"/>
</dbReference>
<dbReference type="SMART" id="SM00698">
    <property type="entry name" value="MORN"/>
    <property type="match status" value="3"/>
</dbReference>
<dbReference type="SUPFAM" id="SSF82185">
    <property type="entry name" value="Histone H3 K4-specific methyltransferase SET7/9 N-terminal domain"/>
    <property type="match status" value="1"/>
</dbReference>
<dbReference type="PANTHER" id="PTHR43215:SF14">
    <property type="entry name" value="RADIAL SPOKE HEAD 1 HOMOLOG"/>
    <property type="match status" value="1"/>
</dbReference>
<dbReference type="PROSITE" id="PS50089">
    <property type="entry name" value="ZF_RING_2"/>
    <property type="match status" value="1"/>
</dbReference>
<accession>A0A9P4NJ26</accession>
<dbReference type="PROSITE" id="PS50144">
    <property type="entry name" value="MATH"/>
    <property type="match status" value="1"/>
</dbReference>
<dbReference type="GO" id="GO:0008270">
    <property type="term" value="F:zinc ion binding"/>
    <property type="evidence" value="ECO:0007669"/>
    <property type="project" value="UniProtKB-KW"/>
</dbReference>
<dbReference type="Pfam" id="PF13920">
    <property type="entry name" value="zf-C3HC4_3"/>
    <property type="match status" value="1"/>
</dbReference>
<dbReference type="Pfam" id="PF02493">
    <property type="entry name" value="MORN"/>
    <property type="match status" value="4"/>
</dbReference>
<dbReference type="InterPro" id="IPR001841">
    <property type="entry name" value="Znf_RING"/>
</dbReference>
<dbReference type="SUPFAM" id="SSF54001">
    <property type="entry name" value="Cysteine proteinases"/>
    <property type="match status" value="1"/>
</dbReference>
<evidence type="ECO:0000313" key="10">
    <source>
        <dbReference type="Proteomes" id="UP000800235"/>
    </source>
</evidence>
<evidence type="ECO:0000259" key="8">
    <source>
        <dbReference type="PROSITE" id="PS50144"/>
    </source>
</evidence>
<feature type="region of interest" description="Disordered" evidence="6">
    <location>
        <begin position="787"/>
        <end position="816"/>
    </location>
</feature>
<gene>
    <name evidence="9" type="ORF">EJ08DRAFT_640301</name>
</gene>
<keyword evidence="5" id="KW-0479">Metal-binding</keyword>
<dbReference type="Proteomes" id="UP000800235">
    <property type="component" value="Unassembled WGS sequence"/>
</dbReference>
<evidence type="ECO:0000256" key="2">
    <source>
        <dbReference type="ARBA" id="ARBA00022490"/>
    </source>
</evidence>
<dbReference type="Pfam" id="PF00443">
    <property type="entry name" value="UCH"/>
    <property type="match status" value="1"/>
</dbReference>
<protein>
    <recommendedName>
        <fullName evidence="11">RING-type domain-containing protein</fullName>
    </recommendedName>
</protein>
<reference evidence="9" key="1">
    <citation type="journal article" date="2020" name="Stud. Mycol.">
        <title>101 Dothideomycetes genomes: a test case for predicting lifestyles and emergence of pathogens.</title>
        <authorList>
            <person name="Haridas S."/>
            <person name="Albert R."/>
            <person name="Binder M."/>
            <person name="Bloem J."/>
            <person name="Labutti K."/>
            <person name="Salamov A."/>
            <person name="Andreopoulos B."/>
            <person name="Baker S."/>
            <person name="Barry K."/>
            <person name="Bills G."/>
            <person name="Bluhm B."/>
            <person name="Cannon C."/>
            <person name="Castanera R."/>
            <person name="Culley D."/>
            <person name="Daum C."/>
            <person name="Ezra D."/>
            <person name="Gonzalez J."/>
            <person name="Henrissat B."/>
            <person name="Kuo A."/>
            <person name="Liang C."/>
            <person name="Lipzen A."/>
            <person name="Lutzoni F."/>
            <person name="Magnuson J."/>
            <person name="Mondo S."/>
            <person name="Nolan M."/>
            <person name="Ohm R."/>
            <person name="Pangilinan J."/>
            <person name="Park H.-J."/>
            <person name="Ramirez L."/>
            <person name="Alfaro M."/>
            <person name="Sun H."/>
            <person name="Tritt A."/>
            <person name="Yoshinaga Y."/>
            <person name="Zwiers L.-H."/>
            <person name="Turgeon B."/>
            <person name="Goodwin S."/>
            <person name="Spatafora J."/>
            <person name="Crous P."/>
            <person name="Grigoriev I."/>
        </authorList>
    </citation>
    <scope>NUCLEOTIDE SEQUENCE</scope>
    <source>
        <strain evidence="9">CBS 130266</strain>
    </source>
</reference>
<dbReference type="GO" id="GO:0016579">
    <property type="term" value="P:protein deubiquitination"/>
    <property type="evidence" value="ECO:0007669"/>
    <property type="project" value="InterPro"/>
</dbReference>
<feature type="compositionally biased region" description="Low complexity" evidence="6">
    <location>
        <begin position="27"/>
        <end position="40"/>
    </location>
</feature>
<dbReference type="SUPFAM" id="SSF49599">
    <property type="entry name" value="TRAF domain-like"/>
    <property type="match status" value="1"/>
</dbReference>
<feature type="domain" description="MATH" evidence="8">
    <location>
        <begin position="261"/>
        <end position="452"/>
    </location>
</feature>
<name>A0A9P4NJ26_9PEZI</name>
<dbReference type="Gene3D" id="3.90.70.10">
    <property type="entry name" value="Cysteine proteinases"/>
    <property type="match status" value="1"/>
</dbReference>
<feature type="domain" description="RING-type" evidence="7">
    <location>
        <begin position="1295"/>
        <end position="1330"/>
    </location>
</feature>
<dbReference type="InterPro" id="IPR013083">
    <property type="entry name" value="Znf_RING/FYVE/PHD"/>
</dbReference>
<dbReference type="OrthoDB" id="294378at2759"/>
<comment type="subcellular location">
    <subcellularLocation>
        <location evidence="1">Cytoplasm</location>
    </subcellularLocation>
</comment>
<feature type="compositionally biased region" description="Polar residues" evidence="6">
    <location>
        <begin position="73"/>
        <end position="84"/>
    </location>
</feature>
<dbReference type="Gene3D" id="3.10.20.90">
    <property type="entry name" value="Phosphatidylinositol 3-kinase Catalytic Subunit, Chain A, domain 1"/>
    <property type="match status" value="1"/>
</dbReference>
<organism evidence="9 10">
    <name type="scientific">Tothia fuscella</name>
    <dbReference type="NCBI Taxonomy" id="1048955"/>
    <lineage>
        <taxon>Eukaryota</taxon>
        <taxon>Fungi</taxon>
        <taxon>Dikarya</taxon>
        <taxon>Ascomycota</taxon>
        <taxon>Pezizomycotina</taxon>
        <taxon>Dothideomycetes</taxon>
        <taxon>Pleosporomycetidae</taxon>
        <taxon>Venturiales</taxon>
        <taxon>Cylindrosympodiaceae</taxon>
        <taxon>Tothia</taxon>
    </lineage>
</organism>
<dbReference type="Gene3D" id="2.60.210.10">
    <property type="entry name" value="Apoptosis, Tumor Necrosis Factor Receptor Associated Protein 2, Chain A"/>
    <property type="match status" value="1"/>
</dbReference>
<keyword evidence="4" id="KW-0833">Ubl conjugation pathway</keyword>
<keyword evidence="10" id="KW-1185">Reference proteome</keyword>
<dbReference type="PANTHER" id="PTHR43215">
    <property type="entry name" value="RADIAL SPOKE HEAD 1 HOMOLOG"/>
    <property type="match status" value="1"/>
</dbReference>
<proteinExistence type="predicted"/>
<evidence type="ECO:0000259" key="7">
    <source>
        <dbReference type="PROSITE" id="PS50089"/>
    </source>
</evidence>
<evidence type="ECO:0000256" key="5">
    <source>
        <dbReference type="PROSITE-ProRule" id="PRU00175"/>
    </source>
</evidence>
<evidence type="ECO:0000256" key="3">
    <source>
        <dbReference type="ARBA" id="ARBA00022737"/>
    </source>
</evidence>
<evidence type="ECO:0000256" key="1">
    <source>
        <dbReference type="ARBA" id="ARBA00004496"/>
    </source>
</evidence>
<comment type="caution">
    <text evidence="9">The sequence shown here is derived from an EMBL/GenBank/DDBJ whole genome shotgun (WGS) entry which is preliminary data.</text>
</comment>
<feature type="region of interest" description="Disordered" evidence="6">
    <location>
        <begin position="958"/>
        <end position="1027"/>
    </location>
</feature>
<evidence type="ECO:0000313" key="9">
    <source>
        <dbReference type="EMBL" id="KAF2423319.1"/>
    </source>
</evidence>
<dbReference type="InterPro" id="IPR002083">
    <property type="entry name" value="MATH/TRAF_dom"/>
</dbReference>
<dbReference type="SUPFAM" id="SSF57850">
    <property type="entry name" value="RING/U-box"/>
    <property type="match status" value="1"/>
</dbReference>